<name>A0ABW6N404_9ACTN</name>
<keyword evidence="1" id="KW-1133">Transmembrane helix</keyword>
<feature type="transmembrane region" description="Helical" evidence="1">
    <location>
        <begin position="101"/>
        <end position="120"/>
    </location>
</feature>
<dbReference type="Proteomes" id="UP001601422">
    <property type="component" value="Unassembled WGS sequence"/>
</dbReference>
<reference evidence="2 3" key="1">
    <citation type="submission" date="2024-10" db="EMBL/GenBank/DDBJ databases">
        <title>The Natural Products Discovery Center: Release of the First 8490 Sequenced Strains for Exploring Actinobacteria Biosynthetic Diversity.</title>
        <authorList>
            <person name="Kalkreuter E."/>
            <person name="Kautsar S.A."/>
            <person name="Yang D."/>
            <person name="Bader C.D."/>
            <person name="Teijaro C.N."/>
            <person name="Fluegel L."/>
            <person name="Davis C.M."/>
            <person name="Simpson J.R."/>
            <person name="Lauterbach L."/>
            <person name="Steele A.D."/>
            <person name="Gui C."/>
            <person name="Meng S."/>
            <person name="Li G."/>
            <person name="Viehrig K."/>
            <person name="Ye F."/>
            <person name="Su P."/>
            <person name="Kiefer A.F."/>
            <person name="Nichols A."/>
            <person name="Cepeda A.J."/>
            <person name="Yan W."/>
            <person name="Fan B."/>
            <person name="Jiang Y."/>
            <person name="Adhikari A."/>
            <person name="Zheng C.-J."/>
            <person name="Schuster L."/>
            <person name="Cowan T.M."/>
            <person name="Smanski M.J."/>
            <person name="Chevrette M.G."/>
            <person name="De Carvalho L.P.S."/>
            <person name="Shen B."/>
        </authorList>
    </citation>
    <scope>NUCLEOTIDE SEQUENCE [LARGE SCALE GENOMIC DNA]</scope>
    <source>
        <strain evidence="2 3">NPDC005497</strain>
    </source>
</reference>
<evidence type="ECO:0008006" key="4">
    <source>
        <dbReference type="Google" id="ProtNLM"/>
    </source>
</evidence>
<keyword evidence="3" id="KW-1185">Reference proteome</keyword>
<proteinExistence type="predicted"/>
<dbReference type="EMBL" id="JBIAJP010000011">
    <property type="protein sequence ID" value="MFF0008000.1"/>
    <property type="molecule type" value="Genomic_DNA"/>
</dbReference>
<accession>A0ABW6N404</accession>
<dbReference type="RefSeq" id="WP_389833428.1">
    <property type="nucleotide sequence ID" value="NZ_JBIAJP010000011.1"/>
</dbReference>
<evidence type="ECO:0000313" key="3">
    <source>
        <dbReference type="Proteomes" id="UP001601422"/>
    </source>
</evidence>
<keyword evidence="1" id="KW-0472">Membrane</keyword>
<feature type="transmembrane region" description="Helical" evidence="1">
    <location>
        <begin position="20"/>
        <end position="43"/>
    </location>
</feature>
<keyword evidence="1" id="KW-0812">Transmembrane</keyword>
<protein>
    <recommendedName>
        <fullName evidence="4">Integral membrane protein</fullName>
    </recommendedName>
</protein>
<evidence type="ECO:0000313" key="2">
    <source>
        <dbReference type="EMBL" id="MFF0008000.1"/>
    </source>
</evidence>
<gene>
    <name evidence="2" type="ORF">ACFYQT_31815</name>
</gene>
<sequence>MQRQADGTGADRRWGVRDGLGIAVAILCLVVGTGLILLFTGLWKRFARETLPTLVELPGGSGALGAVFGVITVLGVIGGLRCIPPGISGGTRLARGLRSTGTALCCAAVFGPLFYLLSGLRARHCASMSCAYIPGTGTAFLAYVVTAGLVGWSVHRWTSARAAEQLAVERMRARRLRKKGKGKSRAAQGR</sequence>
<comment type="caution">
    <text evidence="2">The sequence shown here is derived from an EMBL/GenBank/DDBJ whole genome shotgun (WGS) entry which is preliminary data.</text>
</comment>
<feature type="transmembrane region" description="Helical" evidence="1">
    <location>
        <begin position="132"/>
        <end position="152"/>
    </location>
</feature>
<organism evidence="2 3">
    <name type="scientific">Streptomyces tibetensis</name>
    <dbReference type="NCBI Taxonomy" id="2382123"/>
    <lineage>
        <taxon>Bacteria</taxon>
        <taxon>Bacillati</taxon>
        <taxon>Actinomycetota</taxon>
        <taxon>Actinomycetes</taxon>
        <taxon>Kitasatosporales</taxon>
        <taxon>Streptomycetaceae</taxon>
        <taxon>Streptomyces</taxon>
    </lineage>
</organism>
<feature type="transmembrane region" description="Helical" evidence="1">
    <location>
        <begin position="63"/>
        <end position="80"/>
    </location>
</feature>
<evidence type="ECO:0000256" key="1">
    <source>
        <dbReference type="SAM" id="Phobius"/>
    </source>
</evidence>